<accession>A0A1G7A3A2</accession>
<dbReference type="PANTHER" id="PTHR43823">
    <property type="entry name" value="SPORULATION PROTEIN YKVU"/>
    <property type="match status" value="1"/>
</dbReference>
<feature type="transmembrane region" description="Helical" evidence="10">
    <location>
        <begin position="52"/>
        <end position="75"/>
    </location>
</feature>
<dbReference type="OrthoDB" id="9811110at2"/>
<evidence type="ECO:0000313" key="11">
    <source>
        <dbReference type="EMBL" id="SDE09270.1"/>
    </source>
</evidence>
<evidence type="ECO:0000256" key="10">
    <source>
        <dbReference type="SAM" id="Phobius"/>
    </source>
</evidence>
<name>A0A1G7A3A2_PEPNI</name>
<organism evidence="11 12">
    <name type="scientific">Peptococcus niger</name>
    <dbReference type="NCBI Taxonomy" id="2741"/>
    <lineage>
        <taxon>Bacteria</taxon>
        <taxon>Bacillati</taxon>
        <taxon>Bacillota</taxon>
        <taxon>Clostridia</taxon>
        <taxon>Eubacteriales</taxon>
        <taxon>Peptococcaceae</taxon>
        <taxon>Peptococcus</taxon>
    </lineage>
</organism>
<evidence type="ECO:0000256" key="6">
    <source>
        <dbReference type="ARBA" id="ARBA00022692"/>
    </source>
</evidence>
<dbReference type="GO" id="GO:0042910">
    <property type="term" value="F:xenobiotic transmembrane transporter activity"/>
    <property type="evidence" value="ECO:0007669"/>
    <property type="project" value="InterPro"/>
</dbReference>
<keyword evidence="7 10" id="KW-1133">Transmembrane helix</keyword>
<keyword evidence="6 10" id="KW-0812">Transmembrane</keyword>
<feature type="transmembrane region" description="Helical" evidence="10">
    <location>
        <begin position="424"/>
        <end position="443"/>
    </location>
</feature>
<dbReference type="CDD" id="cd13143">
    <property type="entry name" value="MATE_MepA_like"/>
    <property type="match status" value="1"/>
</dbReference>
<comment type="subcellular location">
    <subcellularLocation>
        <location evidence="1">Cell membrane</location>
        <topology evidence="1">Multi-pass membrane protein</topology>
    </subcellularLocation>
</comment>
<sequence>MNAAEKRRQLLAEMPVGKLLMRFSLPAIVGMVVGALYNVVDRIFLGTVSGQAIGAVYITFPVFLVIMAISMLIGIGATTLISIRLGEGAHDEAERILGNAFVLMIIAALALVTVIFLFAEPLLRLFGGTDSLIPTAVTYMRILCLALPLQMLSFSLNNVIRAEGNPNLAMATMAVGTFINVALDYLFIMRLGMGVPGAAWATVIAMSFSGLWILLYFLSGRSLLKLRRQNFRLHGPLVRRIAALGIPTFGMQMAASLVITVINQELKVYGGDNALAAMGIVHSVSTLCFFPLFGINQGVQPIIGFNFGAGAPHRVREALFKAIAVGTVFAVVTFSLIMVFTDSIVQVFASNAETLAAVGDYTREGLRLNILCLPLLGLGIVGGTYFQATGRAAIATFLSLTRQLIFLIPCVIIFARLWGVTGVWLGYPVSDLASTILVAIFLFRYRHELRGQPPQGKDQ</sequence>
<dbReference type="InterPro" id="IPR045070">
    <property type="entry name" value="MATE_MepA-like"/>
</dbReference>
<dbReference type="AlphaFoldDB" id="A0A1G7A3A2"/>
<dbReference type="STRING" id="2741.SAMN04489866_11813"/>
<feature type="transmembrane region" description="Helical" evidence="10">
    <location>
        <begin position="96"/>
        <end position="119"/>
    </location>
</feature>
<evidence type="ECO:0000313" key="12">
    <source>
        <dbReference type="Proteomes" id="UP000198995"/>
    </source>
</evidence>
<evidence type="ECO:0000256" key="4">
    <source>
        <dbReference type="ARBA" id="ARBA00022448"/>
    </source>
</evidence>
<dbReference type="PIRSF" id="PIRSF006603">
    <property type="entry name" value="DinF"/>
    <property type="match status" value="1"/>
</dbReference>
<keyword evidence="4" id="KW-0813">Transport</keyword>
<feature type="transmembrane region" description="Helical" evidence="10">
    <location>
        <begin position="274"/>
        <end position="295"/>
    </location>
</feature>
<proteinExistence type="inferred from homology"/>
<feature type="transmembrane region" description="Helical" evidence="10">
    <location>
        <begin position="20"/>
        <end position="40"/>
    </location>
</feature>
<keyword evidence="12" id="KW-1185">Reference proteome</keyword>
<keyword evidence="5" id="KW-1003">Cell membrane</keyword>
<feature type="transmembrane region" description="Helical" evidence="10">
    <location>
        <begin position="368"/>
        <end position="388"/>
    </location>
</feature>
<protein>
    <recommendedName>
        <fullName evidence="3">Multidrug export protein MepA</fullName>
    </recommendedName>
</protein>
<evidence type="ECO:0000256" key="9">
    <source>
        <dbReference type="ARBA" id="ARBA00023251"/>
    </source>
</evidence>
<dbReference type="PANTHER" id="PTHR43823:SF3">
    <property type="entry name" value="MULTIDRUG EXPORT PROTEIN MEPA"/>
    <property type="match status" value="1"/>
</dbReference>
<keyword evidence="9" id="KW-0046">Antibiotic resistance</keyword>
<reference evidence="11 12" key="1">
    <citation type="submission" date="2016-10" db="EMBL/GenBank/DDBJ databases">
        <authorList>
            <person name="de Groot N.N."/>
        </authorList>
    </citation>
    <scope>NUCLEOTIDE SEQUENCE [LARGE SCALE GENOMIC DNA]</scope>
    <source>
        <strain evidence="11 12">DSM 20475</strain>
    </source>
</reference>
<feature type="transmembrane region" description="Helical" evidence="10">
    <location>
        <begin position="241"/>
        <end position="262"/>
    </location>
</feature>
<dbReference type="GO" id="GO:0005886">
    <property type="term" value="C:plasma membrane"/>
    <property type="evidence" value="ECO:0007669"/>
    <property type="project" value="UniProtKB-SubCell"/>
</dbReference>
<evidence type="ECO:0000256" key="8">
    <source>
        <dbReference type="ARBA" id="ARBA00023136"/>
    </source>
</evidence>
<dbReference type="Proteomes" id="UP000198995">
    <property type="component" value="Unassembled WGS sequence"/>
</dbReference>
<dbReference type="Pfam" id="PF01554">
    <property type="entry name" value="MatE"/>
    <property type="match status" value="2"/>
</dbReference>
<evidence type="ECO:0000256" key="2">
    <source>
        <dbReference type="ARBA" id="ARBA00008417"/>
    </source>
</evidence>
<evidence type="ECO:0000256" key="1">
    <source>
        <dbReference type="ARBA" id="ARBA00004651"/>
    </source>
</evidence>
<gene>
    <name evidence="11" type="ORF">SAMN04489866_11813</name>
</gene>
<feature type="transmembrane region" description="Helical" evidence="10">
    <location>
        <begin position="322"/>
        <end position="348"/>
    </location>
</feature>
<dbReference type="InterPro" id="IPR051327">
    <property type="entry name" value="MATE_MepA_subfamily"/>
</dbReference>
<feature type="transmembrane region" description="Helical" evidence="10">
    <location>
        <begin position="168"/>
        <end position="188"/>
    </location>
</feature>
<dbReference type="GO" id="GO:0015297">
    <property type="term" value="F:antiporter activity"/>
    <property type="evidence" value="ECO:0007669"/>
    <property type="project" value="InterPro"/>
</dbReference>
<feature type="transmembrane region" description="Helical" evidence="10">
    <location>
        <begin position="200"/>
        <end position="220"/>
    </location>
</feature>
<comment type="similarity">
    <text evidence="2">Belongs to the multi antimicrobial extrusion (MATE) (TC 2.A.66.1) family. MepA subfamily.</text>
</comment>
<dbReference type="InterPro" id="IPR002528">
    <property type="entry name" value="MATE_fam"/>
</dbReference>
<feature type="transmembrane region" description="Helical" evidence="10">
    <location>
        <begin position="400"/>
        <end position="418"/>
    </location>
</feature>
<dbReference type="EMBL" id="FNAF01000018">
    <property type="protein sequence ID" value="SDE09270.1"/>
    <property type="molecule type" value="Genomic_DNA"/>
</dbReference>
<evidence type="ECO:0000256" key="5">
    <source>
        <dbReference type="ARBA" id="ARBA00022475"/>
    </source>
</evidence>
<evidence type="ECO:0000256" key="7">
    <source>
        <dbReference type="ARBA" id="ARBA00022989"/>
    </source>
</evidence>
<dbReference type="GO" id="GO:0046677">
    <property type="term" value="P:response to antibiotic"/>
    <property type="evidence" value="ECO:0007669"/>
    <property type="project" value="UniProtKB-KW"/>
</dbReference>
<keyword evidence="8 10" id="KW-0472">Membrane</keyword>
<dbReference type="InterPro" id="IPR048279">
    <property type="entry name" value="MdtK-like"/>
</dbReference>
<dbReference type="RefSeq" id="WP_091792397.1">
    <property type="nucleotide sequence ID" value="NZ_FNAF01000018.1"/>
</dbReference>
<evidence type="ECO:0000256" key="3">
    <source>
        <dbReference type="ARBA" id="ARBA00022106"/>
    </source>
</evidence>
<dbReference type="NCBIfam" id="TIGR00797">
    <property type="entry name" value="matE"/>
    <property type="match status" value="1"/>
</dbReference>
<feature type="transmembrane region" description="Helical" evidence="10">
    <location>
        <begin position="139"/>
        <end position="156"/>
    </location>
</feature>